<name>A0ABV0S9A0_9TELE</name>
<reference evidence="2 3" key="1">
    <citation type="submission" date="2021-06" db="EMBL/GenBank/DDBJ databases">
        <authorList>
            <person name="Palmer J.M."/>
        </authorList>
    </citation>
    <scope>NUCLEOTIDE SEQUENCE [LARGE SCALE GENOMIC DNA]</scope>
    <source>
        <strain evidence="2 3">XC_2019</strain>
        <tissue evidence="2">Muscle</tissue>
    </source>
</reference>
<organism evidence="2 3">
    <name type="scientific">Xenoophorus captivus</name>
    <dbReference type="NCBI Taxonomy" id="1517983"/>
    <lineage>
        <taxon>Eukaryota</taxon>
        <taxon>Metazoa</taxon>
        <taxon>Chordata</taxon>
        <taxon>Craniata</taxon>
        <taxon>Vertebrata</taxon>
        <taxon>Euteleostomi</taxon>
        <taxon>Actinopterygii</taxon>
        <taxon>Neopterygii</taxon>
        <taxon>Teleostei</taxon>
        <taxon>Neoteleostei</taxon>
        <taxon>Acanthomorphata</taxon>
        <taxon>Ovalentaria</taxon>
        <taxon>Atherinomorphae</taxon>
        <taxon>Cyprinodontiformes</taxon>
        <taxon>Goodeidae</taxon>
        <taxon>Xenoophorus</taxon>
    </lineage>
</organism>
<feature type="non-terminal residue" evidence="2">
    <location>
        <position position="1"/>
    </location>
</feature>
<comment type="caution">
    <text evidence="2">The sequence shown here is derived from an EMBL/GenBank/DDBJ whole genome shotgun (WGS) entry which is preliminary data.</text>
</comment>
<evidence type="ECO:0000256" key="1">
    <source>
        <dbReference type="SAM" id="SignalP"/>
    </source>
</evidence>
<protein>
    <submittedName>
        <fullName evidence="2">Uncharacterized protein</fullName>
    </submittedName>
</protein>
<keyword evidence="3" id="KW-1185">Reference proteome</keyword>
<evidence type="ECO:0000313" key="2">
    <source>
        <dbReference type="EMBL" id="MEQ2217155.1"/>
    </source>
</evidence>
<sequence>DFVCKHVLFCAVLRFCVFSVLKVCHRETPVLITETSSQPHGNIFHPSALGTAPHAHSAPVYPSCGGWDLGAFLRVGLAQTFEKMPFNEKQTSSWFTG</sequence>
<feature type="chain" id="PRO_5045453301" evidence="1">
    <location>
        <begin position="20"/>
        <end position="97"/>
    </location>
</feature>
<evidence type="ECO:0000313" key="3">
    <source>
        <dbReference type="Proteomes" id="UP001434883"/>
    </source>
</evidence>
<dbReference type="Proteomes" id="UP001434883">
    <property type="component" value="Unassembled WGS sequence"/>
</dbReference>
<keyword evidence="1" id="KW-0732">Signal</keyword>
<dbReference type="EMBL" id="JAHRIN010075681">
    <property type="protein sequence ID" value="MEQ2217155.1"/>
    <property type="molecule type" value="Genomic_DNA"/>
</dbReference>
<feature type="signal peptide" evidence="1">
    <location>
        <begin position="1"/>
        <end position="19"/>
    </location>
</feature>
<proteinExistence type="predicted"/>
<gene>
    <name evidence="2" type="ORF">XENOCAPTIV_025262</name>
</gene>
<accession>A0ABV0S9A0</accession>